<dbReference type="EMBL" id="CYGV01000668">
    <property type="protein sequence ID" value="CUA69116.1"/>
    <property type="molecule type" value="Genomic_DNA"/>
</dbReference>
<evidence type="ECO:0000259" key="3">
    <source>
        <dbReference type="SMART" id="SM00382"/>
    </source>
</evidence>
<gene>
    <name evidence="4" type="ORF">RSOLAG22IIIB_03794</name>
</gene>
<dbReference type="GO" id="GO:0007131">
    <property type="term" value="P:reciprocal meiotic recombination"/>
    <property type="evidence" value="ECO:0007669"/>
    <property type="project" value="TreeGrafter"/>
</dbReference>
<evidence type="ECO:0000313" key="5">
    <source>
        <dbReference type="Proteomes" id="UP000044841"/>
    </source>
</evidence>
<dbReference type="PRINTS" id="PR00830">
    <property type="entry name" value="ENDOLAPTASE"/>
</dbReference>
<reference evidence="4 5" key="1">
    <citation type="submission" date="2015-07" db="EMBL/GenBank/DDBJ databases">
        <authorList>
            <person name="Noorani M."/>
        </authorList>
    </citation>
    <scope>NUCLEOTIDE SEQUENCE [LARGE SCALE GENOMIC DNA]</scope>
    <source>
        <strain evidence="4">BBA 69670</strain>
    </source>
</reference>
<dbReference type="InterPro" id="IPR044539">
    <property type="entry name" value="Pch2-like"/>
</dbReference>
<proteinExistence type="predicted"/>
<protein>
    <submittedName>
        <fullName evidence="4">Pachytene checkpoint protein 2 homolog</fullName>
    </submittedName>
</protein>
<name>A0A0K6FS97_9AGAM</name>
<dbReference type="GO" id="GO:0016887">
    <property type="term" value="F:ATP hydrolysis activity"/>
    <property type="evidence" value="ECO:0007669"/>
    <property type="project" value="InterPro"/>
</dbReference>
<organism evidence="4 5">
    <name type="scientific">Rhizoctonia solani</name>
    <dbReference type="NCBI Taxonomy" id="456999"/>
    <lineage>
        <taxon>Eukaryota</taxon>
        <taxon>Fungi</taxon>
        <taxon>Dikarya</taxon>
        <taxon>Basidiomycota</taxon>
        <taxon>Agaricomycotina</taxon>
        <taxon>Agaricomycetes</taxon>
        <taxon>Cantharellales</taxon>
        <taxon>Ceratobasidiaceae</taxon>
        <taxon>Rhizoctonia</taxon>
    </lineage>
</organism>
<dbReference type="InterPro" id="IPR003593">
    <property type="entry name" value="AAA+_ATPase"/>
</dbReference>
<dbReference type="GO" id="GO:0051598">
    <property type="term" value="P:meiotic recombination checkpoint signaling"/>
    <property type="evidence" value="ECO:0007669"/>
    <property type="project" value="TreeGrafter"/>
</dbReference>
<dbReference type="SMART" id="SM00382">
    <property type="entry name" value="AAA"/>
    <property type="match status" value="1"/>
</dbReference>
<dbReference type="Pfam" id="PF23563">
    <property type="entry name" value="TRIP13_N"/>
    <property type="match status" value="1"/>
</dbReference>
<keyword evidence="5" id="KW-1185">Reference proteome</keyword>
<evidence type="ECO:0000256" key="1">
    <source>
        <dbReference type="ARBA" id="ARBA00022741"/>
    </source>
</evidence>
<keyword evidence="2" id="KW-0067">ATP-binding</keyword>
<dbReference type="GO" id="GO:0005694">
    <property type="term" value="C:chromosome"/>
    <property type="evidence" value="ECO:0007669"/>
    <property type="project" value="TreeGrafter"/>
</dbReference>
<dbReference type="AlphaFoldDB" id="A0A0K6FS97"/>
<evidence type="ECO:0000313" key="4">
    <source>
        <dbReference type="EMBL" id="CUA69116.1"/>
    </source>
</evidence>
<evidence type="ECO:0000256" key="2">
    <source>
        <dbReference type="ARBA" id="ARBA00022840"/>
    </source>
</evidence>
<dbReference type="Proteomes" id="UP000044841">
    <property type="component" value="Unassembled WGS sequence"/>
</dbReference>
<dbReference type="Pfam" id="PF00004">
    <property type="entry name" value="AAA"/>
    <property type="match status" value="1"/>
</dbReference>
<dbReference type="InterPro" id="IPR003959">
    <property type="entry name" value="ATPase_AAA_core"/>
</dbReference>
<keyword evidence="1" id="KW-0547">Nucleotide-binding</keyword>
<dbReference type="PANTHER" id="PTHR45991:SF1">
    <property type="entry name" value="PACHYTENE CHECKPOINT PROTEIN 2 HOMOLOG"/>
    <property type="match status" value="1"/>
</dbReference>
<dbReference type="InterPro" id="IPR027417">
    <property type="entry name" value="P-loop_NTPase"/>
</dbReference>
<dbReference type="SUPFAM" id="SSF52540">
    <property type="entry name" value="P-loop containing nucleoside triphosphate hydrolases"/>
    <property type="match status" value="1"/>
</dbReference>
<dbReference type="GO" id="GO:0005634">
    <property type="term" value="C:nucleus"/>
    <property type="evidence" value="ECO:0007669"/>
    <property type="project" value="TreeGrafter"/>
</dbReference>
<dbReference type="GO" id="GO:0005524">
    <property type="term" value="F:ATP binding"/>
    <property type="evidence" value="ECO:0007669"/>
    <property type="project" value="UniProtKB-KW"/>
</dbReference>
<feature type="domain" description="AAA+ ATPase" evidence="3">
    <location>
        <begin position="170"/>
        <end position="321"/>
    </location>
</feature>
<sequence length="376" mass="41807">MNGATKQEPMDDDTTRWDVHVEVRVNHRSGVRHDMIHSAVEALLKTHEYINIPNTFGDWMGDPVLGDNVELIHITESAAPTSELPISAANLLIHVYQPTDGPIEDQFASGGDDDDEAIVVTTVCELPSRVWEGLWDTLIYDDNIKSRLLDYIYATLVFSDANIDPNIVSWNRVVLLHGPPGTGKTSLARALAQKLAIRLQHRYSAGARLLELNAHSLFSRWFSESGKLVQRAFSGVMEMADDPDVFLVLLIDEVESLTAARAGAMSGTEPSDALRVVNALLTQLDKLKLKRNVLIISTSNLPDAIGVYNADRKRLSVDLGKWIDSAYVDRADIVQYVGPPSRDAIYFILRNHPLNGAFSPIATNTELLRNVWTFQR</sequence>
<dbReference type="Gene3D" id="3.40.50.300">
    <property type="entry name" value="P-loop containing nucleotide triphosphate hydrolases"/>
    <property type="match status" value="1"/>
</dbReference>
<accession>A0A0K6FS97</accession>
<dbReference type="PANTHER" id="PTHR45991">
    <property type="entry name" value="PACHYTENE CHECKPOINT PROTEIN 2"/>
    <property type="match status" value="1"/>
</dbReference>